<name>A0AAV1BUW8_OLDCO</name>
<keyword evidence="2" id="KW-1185">Reference proteome</keyword>
<dbReference type="AlphaFoldDB" id="A0AAV1BUW8"/>
<evidence type="ECO:0000313" key="2">
    <source>
        <dbReference type="Proteomes" id="UP001161247"/>
    </source>
</evidence>
<protein>
    <submittedName>
        <fullName evidence="1">OLC1v1020826C1</fullName>
    </submittedName>
</protein>
<evidence type="ECO:0000313" key="1">
    <source>
        <dbReference type="EMBL" id="CAI9086901.1"/>
    </source>
</evidence>
<proteinExistence type="predicted"/>
<organism evidence="1 2">
    <name type="scientific">Oldenlandia corymbosa var. corymbosa</name>
    <dbReference type="NCBI Taxonomy" id="529605"/>
    <lineage>
        <taxon>Eukaryota</taxon>
        <taxon>Viridiplantae</taxon>
        <taxon>Streptophyta</taxon>
        <taxon>Embryophyta</taxon>
        <taxon>Tracheophyta</taxon>
        <taxon>Spermatophyta</taxon>
        <taxon>Magnoliopsida</taxon>
        <taxon>eudicotyledons</taxon>
        <taxon>Gunneridae</taxon>
        <taxon>Pentapetalae</taxon>
        <taxon>asterids</taxon>
        <taxon>lamiids</taxon>
        <taxon>Gentianales</taxon>
        <taxon>Rubiaceae</taxon>
        <taxon>Rubioideae</taxon>
        <taxon>Spermacoceae</taxon>
        <taxon>Hedyotis-Oldenlandia complex</taxon>
        <taxon>Oldenlandia</taxon>
    </lineage>
</organism>
<gene>
    <name evidence="1" type="ORF">OLC1_LOCUS24872</name>
</gene>
<reference evidence="1" key="1">
    <citation type="submission" date="2023-03" db="EMBL/GenBank/DDBJ databases">
        <authorList>
            <person name="Julca I."/>
        </authorList>
    </citation>
    <scope>NUCLEOTIDE SEQUENCE</scope>
</reference>
<accession>A0AAV1BUW8</accession>
<sequence length="195" mass="21704">MIITRDSGNKFTSHPTFPPNKLMRIDATLELPYHGGVCNSGSIDGVVCLTLGESLCGIHLPGRWWYCHKSRSHLVFILLLCLWANSFKVVMLTGPQWEGAHPIVGALVFNVDNFRWRSAIGGGNWPPEAIMKVEFSATGLIFGLGWPTRTLSGLRERRMRRFSLQLRNSTSPIVGHSRWPTGFALAYIPTGKVSI</sequence>
<comment type="caution">
    <text evidence="1">The sequence shown here is derived from an EMBL/GenBank/DDBJ whole genome shotgun (WGS) entry which is preliminary data.</text>
</comment>
<dbReference type="Proteomes" id="UP001161247">
    <property type="component" value="Unassembled WGS sequence"/>
</dbReference>
<dbReference type="EMBL" id="CATKSE010000001">
    <property type="protein sequence ID" value="CAI9086901.1"/>
    <property type="molecule type" value="Genomic_DNA"/>
</dbReference>